<feature type="domain" description="MARVEL" evidence="7">
    <location>
        <begin position="143"/>
        <end position="335"/>
    </location>
</feature>
<sequence>MNSKSVLLHAPLCVPVKDTLIACQYSIMRGRRVPPGMDRGLRSATGMGGTRTPSEVVTSIGGKTRLSLLAETAPIKHVKIRKGVFCILLFWYFCCRPLGHEYKIGIKAVVFVLLLSTHFYFRYKMEMDQYETEPRQALYNLRYFCTSRAICQMMECFLNMLIVICAGVSYNASGVYRDLASLGGIYAYYFGGANAFTGADADRIKLLDQQFYQLKLPTSVNTMACGGALMGYACVMLVLGIFRMPFRFPVVLLVEALLNGLISLGYIPAVAFYFIKLQEVYATDVCKQREQMYKSKGHQGFDCQLQGADICGGLFGVAGVIAFAFGAVLAVRAFIAVRKRKYTAPDDLRI</sequence>
<dbReference type="PANTHER" id="PTHR34609:SF17">
    <property type="entry name" value="GEO08273P1-RELATED"/>
    <property type="match status" value="1"/>
</dbReference>
<feature type="transmembrane region" description="Helical" evidence="6">
    <location>
        <begin position="83"/>
        <end position="99"/>
    </location>
</feature>
<dbReference type="Ensembl" id="ENSPKIT00000007788.1">
    <property type="protein sequence ID" value="ENSPKIP00000027025.1"/>
    <property type="gene ID" value="ENSPKIG00000009262.1"/>
</dbReference>
<dbReference type="InterPro" id="IPR008253">
    <property type="entry name" value="Marvel"/>
</dbReference>
<evidence type="ECO:0000313" key="8">
    <source>
        <dbReference type="Ensembl" id="ENSPKIP00000027025.1"/>
    </source>
</evidence>
<accession>A0A3B3S9X3</accession>
<dbReference type="AlphaFoldDB" id="A0A3B3S9X3"/>
<reference evidence="8" key="2">
    <citation type="submission" date="2025-09" db="UniProtKB">
        <authorList>
            <consortium name="Ensembl"/>
        </authorList>
    </citation>
    <scope>IDENTIFICATION</scope>
</reference>
<reference evidence="8" key="1">
    <citation type="submission" date="2025-08" db="UniProtKB">
        <authorList>
            <consortium name="Ensembl"/>
        </authorList>
    </citation>
    <scope>IDENTIFICATION</scope>
</reference>
<proteinExistence type="predicted"/>
<evidence type="ECO:0000259" key="7">
    <source>
        <dbReference type="PROSITE" id="PS51225"/>
    </source>
</evidence>
<dbReference type="GeneTree" id="ENSGT00950000183102"/>
<dbReference type="GO" id="GO:0016020">
    <property type="term" value="C:membrane"/>
    <property type="evidence" value="ECO:0007669"/>
    <property type="project" value="UniProtKB-SubCell"/>
</dbReference>
<feature type="transmembrane region" description="Helical" evidence="6">
    <location>
        <begin position="314"/>
        <end position="335"/>
    </location>
</feature>
<dbReference type="STRING" id="1676925.ENSPKIP00000027025"/>
<protein>
    <submittedName>
        <fullName evidence="8">MARVEL domain containing 3</fullName>
    </submittedName>
</protein>
<dbReference type="PROSITE" id="PS51225">
    <property type="entry name" value="MARVEL"/>
    <property type="match status" value="1"/>
</dbReference>
<name>A0A3B3S9X3_9TELE</name>
<evidence type="ECO:0000256" key="6">
    <source>
        <dbReference type="SAM" id="Phobius"/>
    </source>
</evidence>
<feature type="transmembrane region" description="Helical" evidence="6">
    <location>
        <begin position="156"/>
        <end position="176"/>
    </location>
</feature>
<evidence type="ECO:0000256" key="4">
    <source>
        <dbReference type="ARBA" id="ARBA00023136"/>
    </source>
</evidence>
<evidence type="ECO:0000256" key="1">
    <source>
        <dbReference type="ARBA" id="ARBA00004141"/>
    </source>
</evidence>
<comment type="subcellular location">
    <subcellularLocation>
        <location evidence="1">Membrane</location>
        <topology evidence="1">Multi-pass membrane protein</topology>
    </subcellularLocation>
</comment>
<feature type="transmembrane region" description="Helical" evidence="6">
    <location>
        <begin position="249"/>
        <end position="275"/>
    </location>
</feature>
<keyword evidence="3 6" id="KW-1133">Transmembrane helix</keyword>
<evidence type="ECO:0000256" key="5">
    <source>
        <dbReference type="PROSITE-ProRule" id="PRU00581"/>
    </source>
</evidence>
<feature type="transmembrane region" description="Helical" evidence="6">
    <location>
        <begin position="220"/>
        <end position="242"/>
    </location>
</feature>
<dbReference type="InterPro" id="IPR053077">
    <property type="entry name" value="MARVEL_domain_protein_3"/>
</dbReference>
<evidence type="ECO:0000313" key="9">
    <source>
        <dbReference type="Proteomes" id="UP000261540"/>
    </source>
</evidence>
<organism evidence="8 9">
    <name type="scientific">Paramormyrops kingsleyae</name>
    <dbReference type="NCBI Taxonomy" id="1676925"/>
    <lineage>
        <taxon>Eukaryota</taxon>
        <taxon>Metazoa</taxon>
        <taxon>Chordata</taxon>
        <taxon>Craniata</taxon>
        <taxon>Vertebrata</taxon>
        <taxon>Euteleostomi</taxon>
        <taxon>Actinopterygii</taxon>
        <taxon>Neopterygii</taxon>
        <taxon>Teleostei</taxon>
        <taxon>Osteoglossocephala</taxon>
        <taxon>Osteoglossomorpha</taxon>
        <taxon>Osteoglossiformes</taxon>
        <taxon>Mormyridae</taxon>
        <taxon>Paramormyrops</taxon>
    </lineage>
</organism>
<dbReference type="PANTHER" id="PTHR34609">
    <property type="entry name" value="GEO08273P1-RELATED"/>
    <property type="match status" value="1"/>
</dbReference>
<evidence type="ECO:0000256" key="2">
    <source>
        <dbReference type="ARBA" id="ARBA00022692"/>
    </source>
</evidence>
<dbReference type="Proteomes" id="UP000261540">
    <property type="component" value="Unplaced"/>
</dbReference>
<keyword evidence="2 5" id="KW-0812">Transmembrane</keyword>
<keyword evidence="9" id="KW-1185">Reference proteome</keyword>
<feature type="transmembrane region" description="Helical" evidence="6">
    <location>
        <begin position="105"/>
        <end position="121"/>
    </location>
</feature>
<keyword evidence="4 5" id="KW-0472">Membrane</keyword>
<evidence type="ECO:0000256" key="3">
    <source>
        <dbReference type="ARBA" id="ARBA00022989"/>
    </source>
</evidence>